<evidence type="ECO:0000313" key="3">
    <source>
        <dbReference type="Proteomes" id="UP000008792"/>
    </source>
</evidence>
<accession>A0A0Q9WSB2</accession>
<evidence type="ECO:0000256" key="1">
    <source>
        <dbReference type="SAM" id="MobiDB-lite"/>
    </source>
</evidence>
<gene>
    <name evidence="2" type="primary">Dvir\GJ11338</name>
    <name evidence="2" type="ORF">Dvir_GJ11338</name>
</gene>
<dbReference type="Proteomes" id="UP000008792">
    <property type="component" value="Unassembled WGS sequence"/>
</dbReference>
<dbReference type="AlphaFoldDB" id="A0A0Q9WSB2"/>
<sequence length="484" mass="52542">MCACGAENFSSFYPGCNAGPPKTCDCGRSGSAVVQETKFSNMIPPSFLCNRISNTTKKKEEKPKPCSCPTKKTDKVPKKCKCVDKGVDTCDLENEVCKNACEMSNTDYTNMIAAHEPVGVNPTLGQGTAIPTIGIGNDVPGAAFMGAMDRSSNVLDMNLEQPQRIEAMPAAGLPSRTCPQFDPCTGLERQCPFKPAPQAAYMPYMGPVIPLPSLSPYFYPNFQCCQKPTQGPCCCAPSVPLPECACDAGASTTETTNTRDKVEKPKNNKRNKDKLRQPNGKSKEKTNKELQIVNCCNASSDLIERICTSLQVPRPPESCYLLLPIKMATDGNEEFMQPDGKQQNEKVDSPRRSKDGANGSQPAKKCNKPTRNCGCNTVISGNLQDNGEDPQEEEDEENNNPSGNCCNSCCSPARCCWPCCYYNPCTALSPALSTALSTALSSIVSPALCPMLFPILPLTKESIRELQPKGRNSQKWFTKLLEKV</sequence>
<dbReference type="EMBL" id="CH940647">
    <property type="protein sequence ID" value="KRF85127.1"/>
    <property type="molecule type" value="Genomic_DNA"/>
</dbReference>
<evidence type="ECO:0000313" key="2">
    <source>
        <dbReference type="EMBL" id="KRF85127.1"/>
    </source>
</evidence>
<feature type="compositionally biased region" description="Acidic residues" evidence="1">
    <location>
        <begin position="386"/>
        <end position="398"/>
    </location>
</feature>
<feature type="compositionally biased region" description="Basic and acidic residues" evidence="1">
    <location>
        <begin position="257"/>
        <end position="266"/>
    </location>
</feature>
<dbReference type="OrthoDB" id="7871697at2759"/>
<proteinExistence type="predicted"/>
<feature type="region of interest" description="Disordered" evidence="1">
    <location>
        <begin position="332"/>
        <end position="367"/>
    </location>
</feature>
<feature type="compositionally biased region" description="Basic and acidic residues" evidence="1">
    <location>
        <begin position="342"/>
        <end position="355"/>
    </location>
</feature>
<reference evidence="2 3" key="1">
    <citation type="journal article" date="2007" name="Nature">
        <title>Evolution of genes and genomes on the Drosophila phylogeny.</title>
        <authorList>
            <consortium name="Drosophila 12 Genomes Consortium"/>
            <person name="Clark A.G."/>
            <person name="Eisen M.B."/>
            <person name="Smith D.R."/>
            <person name="Bergman C.M."/>
            <person name="Oliver B."/>
            <person name="Markow T.A."/>
            <person name="Kaufman T.C."/>
            <person name="Kellis M."/>
            <person name="Gelbart W."/>
            <person name="Iyer V.N."/>
            <person name="Pollard D.A."/>
            <person name="Sackton T.B."/>
            <person name="Larracuente A.M."/>
            <person name="Singh N.D."/>
            <person name="Abad J.P."/>
            <person name="Abt D.N."/>
            <person name="Adryan B."/>
            <person name="Aguade M."/>
            <person name="Akashi H."/>
            <person name="Anderson W.W."/>
            <person name="Aquadro C.F."/>
            <person name="Ardell D.H."/>
            <person name="Arguello R."/>
            <person name="Artieri C.G."/>
            <person name="Barbash D.A."/>
            <person name="Barker D."/>
            <person name="Barsanti P."/>
            <person name="Batterham P."/>
            <person name="Batzoglou S."/>
            <person name="Begun D."/>
            <person name="Bhutkar A."/>
            <person name="Blanco E."/>
            <person name="Bosak S.A."/>
            <person name="Bradley R.K."/>
            <person name="Brand A.D."/>
            <person name="Brent M.R."/>
            <person name="Brooks A.N."/>
            <person name="Brown R.H."/>
            <person name="Butlin R.K."/>
            <person name="Caggese C."/>
            <person name="Calvi B.R."/>
            <person name="Bernardo de Carvalho A."/>
            <person name="Caspi A."/>
            <person name="Castrezana S."/>
            <person name="Celniker S.E."/>
            <person name="Chang J.L."/>
            <person name="Chapple C."/>
            <person name="Chatterji S."/>
            <person name="Chinwalla A."/>
            <person name="Civetta A."/>
            <person name="Clifton S.W."/>
            <person name="Comeron J.M."/>
            <person name="Costello J.C."/>
            <person name="Coyne J.A."/>
            <person name="Daub J."/>
            <person name="David R.G."/>
            <person name="Delcher A.L."/>
            <person name="Delehaunty K."/>
            <person name="Do C.B."/>
            <person name="Ebling H."/>
            <person name="Edwards K."/>
            <person name="Eickbush T."/>
            <person name="Evans J.D."/>
            <person name="Filipski A."/>
            <person name="Findeiss S."/>
            <person name="Freyhult E."/>
            <person name="Fulton L."/>
            <person name="Fulton R."/>
            <person name="Garcia A.C."/>
            <person name="Gardiner A."/>
            <person name="Garfield D.A."/>
            <person name="Garvin B.E."/>
            <person name="Gibson G."/>
            <person name="Gilbert D."/>
            <person name="Gnerre S."/>
            <person name="Godfrey J."/>
            <person name="Good R."/>
            <person name="Gotea V."/>
            <person name="Gravely B."/>
            <person name="Greenberg A.J."/>
            <person name="Griffiths-Jones S."/>
            <person name="Gross S."/>
            <person name="Guigo R."/>
            <person name="Gustafson E.A."/>
            <person name="Haerty W."/>
            <person name="Hahn M.W."/>
            <person name="Halligan D.L."/>
            <person name="Halpern A.L."/>
            <person name="Halter G.M."/>
            <person name="Han M.V."/>
            <person name="Heger A."/>
            <person name="Hillier L."/>
            <person name="Hinrichs A.S."/>
            <person name="Holmes I."/>
            <person name="Hoskins R.A."/>
            <person name="Hubisz M.J."/>
            <person name="Hultmark D."/>
            <person name="Huntley M.A."/>
            <person name="Jaffe D.B."/>
            <person name="Jagadeeshan S."/>
            <person name="Jeck W.R."/>
            <person name="Johnson J."/>
            <person name="Jones C.D."/>
            <person name="Jordan W.C."/>
            <person name="Karpen G.H."/>
            <person name="Kataoka E."/>
            <person name="Keightley P.D."/>
            <person name="Kheradpour P."/>
            <person name="Kirkness E.F."/>
            <person name="Koerich L.B."/>
            <person name="Kristiansen K."/>
            <person name="Kudrna D."/>
            <person name="Kulathinal R.J."/>
            <person name="Kumar S."/>
            <person name="Kwok R."/>
            <person name="Lander E."/>
            <person name="Langley C.H."/>
            <person name="Lapoint R."/>
            <person name="Lazzaro B.P."/>
            <person name="Lee S.J."/>
            <person name="Levesque L."/>
            <person name="Li R."/>
            <person name="Lin C.F."/>
            <person name="Lin M.F."/>
            <person name="Lindblad-Toh K."/>
            <person name="Llopart A."/>
            <person name="Long M."/>
            <person name="Low L."/>
            <person name="Lozovsky E."/>
            <person name="Lu J."/>
            <person name="Luo M."/>
            <person name="Machado C.A."/>
            <person name="Makalowski W."/>
            <person name="Marzo M."/>
            <person name="Matsuda M."/>
            <person name="Matzkin L."/>
            <person name="McAllister B."/>
            <person name="McBride C.S."/>
            <person name="McKernan B."/>
            <person name="McKernan K."/>
            <person name="Mendez-Lago M."/>
            <person name="Minx P."/>
            <person name="Mollenhauer M.U."/>
            <person name="Montooth K."/>
            <person name="Mount S.M."/>
            <person name="Mu X."/>
            <person name="Myers E."/>
            <person name="Negre B."/>
            <person name="Newfeld S."/>
            <person name="Nielsen R."/>
            <person name="Noor M.A."/>
            <person name="O'Grady P."/>
            <person name="Pachter L."/>
            <person name="Papaceit M."/>
            <person name="Parisi M.J."/>
            <person name="Parisi M."/>
            <person name="Parts L."/>
            <person name="Pedersen J.S."/>
            <person name="Pesole G."/>
            <person name="Phillippy A.M."/>
            <person name="Ponting C.P."/>
            <person name="Pop M."/>
            <person name="Porcelli D."/>
            <person name="Powell J.R."/>
            <person name="Prohaska S."/>
            <person name="Pruitt K."/>
            <person name="Puig M."/>
            <person name="Quesneville H."/>
            <person name="Ram K.R."/>
            <person name="Rand D."/>
            <person name="Rasmussen M.D."/>
            <person name="Reed L.K."/>
            <person name="Reenan R."/>
            <person name="Reily A."/>
            <person name="Remington K.A."/>
            <person name="Rieger T.T."/>
            <person name="Ritchie M.G."/>
            <person name="Robin C."/>
            <person name="Rogers Y.H."/>
            <person name="Rohde C."/>
            <person name="Rozas J."/>
            <person name="Rubenfield M.J."/>
            <person name="Ruiz A."/>
            <person name="Russo S."/>
            <person name="Salzberg S.L."/>
            <person name="Sanchez-Gracia A."/>
            <person name="Saranga D.J."/>
            <person name="Sato H."/>
            <person name="Schaeffer S.W."/>
            <person name="Schatz M.C."/>
            <person name="Schlenke T."/>
            <person name="Schwartz R."/>
            <person name="Segarra C."/>
            <person name="Singh R.S."/>
            <person name="Sirot L."/>
            <person name="Sirota M."/>
            <person name="Sisneros N.B."/>
            <person name="Smith C.D."/>
            <person name="Smith T.F."/>
            <person name="Spieth J."/>
            <person name="Stage D.E."/>
            <person name="Stark A."/>
            <person name="Stephan W."/>
            <person name="Strausberg R.L."/>
            <person name="Strempel S."/>
            <person name="Sturgill D."/>
            <person name="Sutton G."/>
            <person name="Sutton G.G."/>
            <person name="Tao W."/>
            <person name="Teichmann S."/>
            <person name="Tobari Y.N."/>
            <person name="Tomimura Y."/>
            <person name="Tsolas J.M."/>
            <person name="Valente V.L."/>
            <person name="Venter E."/>
            <person name="Venter J.C."/>
            <person name="Vicario S."/>
            <person name="Vieira F.G."/>
            <person name="Vilella A.J."/>
            <person name="Villasante A."/>
            <person name="Walenz B."/>
            <person name="Wang J."/>
            <person name="Wasserman M."/>
            <person name="Watts T."/>
            <person name="Wilson D."/>
            <person name="Wilson R.K."/>
            <person name="Wing R.A."/>
            <person name="Wolfner M.F."/>
            <person name="Wong A."/>
            <person name="Wong G.K."/>
            <person name="Wu C.I."/>
            <person name="Wu G."/>
            <person name="Yamamoto D."/>
            <person name="Yang H.P."/>
            <person name="Yang S.P."/>
            <person name="Yorke J.A."/>
            <person name="Yoshida K."/>
            <person name="Zdobnov E."/>
            <person name="Zhang P."/>
            <person name="Zhang Y."/>
            <person name="Zimin A.V."/>
            <person name="Baldwin J."/>
            <person name="Abdouelleil A."/>
            <person name="Abdulkadir J."/>
            <person name="Abebe A."/>
            <person name="Abera B."/>
            <person name="Abreu J."/>
            <person name="Acer S.C."/>
            <person name="Aftuck L."/>
            <person name="Alexander A."/>
            <person name="An P."/>
            <person name="Anderson E."/>
            <person name="Anderson S."/>
            <person name="Arachi H."/>
            <person name="Azer M."/>
            <person name="Bachantsang P."/>
            <person name="Barry A."/>
            <person name="Bayul T."/>
            <person name="Berlin A."/>
            <person name="Bessette D."/>
            <person name="Bloom T."/>
            <person name="Blye J."/>
            <person name="Boguslavskiy L."/>
            <person name="Bonnet C."/>
            <person name="Boukhgalter B."/>
            <person name="Bourzgui I."/>
            <person name="Brown A."/>
            <person name="Cahill P."/>
            <person name="Channer S."/>
            <person name="Cheshatsang Y."/>
            <person name="Chuda L."/>
            <person name="Citroen M."/>
            <person name="Collymore A."/>
            <person name="Cooke P."/>
            <person name="Costello M."/>
            <person name="D'Aco K."/>
            <person name="Daza R."/>
            <person name="De Haan G."/>
            <person name="DeGray S."/>
            <person name="DeMaso C."/>
            <person name="Dhargay N."/>
            <person name="Dooley K."/>
            <person name="Dooley E."/>
            <person name="Doricent M."/>
            <person name="Dorje P."/>
            <person name="Dorjee K."/>
            <person name="Dupes A."/>
            <person name="Elong R."/>
            <person name="Falk J."/>
            <person name="Farina A."/>
            <person name="Faro S."/>
            <person name="Ferguson D."/>
            <person name="Fisher S."/>
            <person name="Foley C.D."/>
            <person name="Franke A."/>
            <person name="Friedrich D."/>
            <person name="Gadbois L."/>
            <person name="Gearin G."/>
            <person name="Gearin C.R."/>
            <person name="Giannoukos G."/>
            <person name="Goode T."/>
            <person name="Graham J."/>
            <person name="Grandbois E."/>
            <person name="Grewal S."/>
            <person name="Gyaltsen K."/>
            <person name="Hafez N."/>
            <person name="Hagos B."/>
            <person name="Hall J."/>
            <person name="Henson C."/>
            <person name="Hollinger A."/>
            <person name="Honan T."/>
            <person name="Huard M.D."/>
            <person name="Hughes L."/>
            <person name="Hurhula B."/>
            <person name="Husby M.E."/>
            <person name="Kamat A."/>
            <person name="Kanga B."/>
            <person name="Kashin S."/>
            <person name="Khazanovich D."/>
            <person name="Kisner P."/>
            <person name="Lance K."/>
            <person name="Lara M."/>
            <person name="Lee W."/>
            <person name="Lennon N."/>
            <person name="Letendre F."/>
            <person name="LeVine R."/>
            <person name="Lipovsky A."/>
            <person name="Liu X."/>
            <person name="Liu J."/>
            <person name="Liu S."/>
            <person name="Lokyitsang T."/>
            <person name="Lokyitsang Y."/>
            <person name="Lubonja R."/>
            <person name="Lui A."/>
            <person name="MacDonald P."/>
            <person name="Magnisalis V."/>
            <person name="Maru K."/>
            <person name="Matthews C."/>
            <person name="McCusker W."/>
            <person name="McDonough S."/>
            <person name="Mehta T."/>
            <person name="Meldrim J."/>
            <person name="Meneus L."/>
            <person name="Mihai O."/>
            <person name="Mihalev A."/>
            <person name="Mihova T."/>
            <person name="Mittelman R."/>
            <person name="Mlenga V."/>
            <person name="Montmayeur A."/>
            <person name="Mulrain L."/>
            <person name="Navidi A."/>
            <person name="Naylor J."/>
            <person name="Negash T."/>
            <person name="Nguyen T."/>
            <person name="Nguyen N."/>
            <person name="Nicol R."/>
            <person name="Norbu C."/>
            <person name="Norbu N."/>
            <person name="Novod N."/>
            <person name="O'Neill B."/>
            <person name="Osman S."/>
            <person name="Markiewicz E."/>
            <person name="Oyono O.L."/>
            <person name="Patti C."/>
            <person name="Phunkhang P."/>
            <person name="Pierre F."/>
            <person name="Priest M."/>
            <person name="Raghuraman S."/>
            <person name="Rege F."/>
            <person name="Reyes R."/>
            <person name="Rise C."/>
            <person name="Rogov P."/>
            <person name="Ross K."/>
            <person name="Ryan E."/>
            <person name="Settipalli S."/>
            <person name="Shea T."/>
            <person name="Sherpa N."/>
            <person name="Shi L."/>
            <person name="Shih D."/>
            <person name="Sparrow T."/>
            <person name="Spaulding J."/>
            <person name="Stalker J."/>
            <person name="Stange-Thomann N."/>
            <person name="Stavropoulos S."/>
            <person name="Stone C."/>
            <person name="Strader C."/>
            <person name="Tesfaye S."/>
            <person name="Thomson T."/>
            <person name="Thoulutsang Y."/>
            <person name="Thoulutsang D."/>
            <person name="Topham K."/>
            <person name="Topping I."/>
            <person name="Tsamla T."/>
            <person name="Vassiliev H."/>
            <person name="Vo A."/>
            <person name="Wangchuk T."/>
            <person name="Wangdi T."/>
            <person name="Weiand M."/>
            <person name="Wilkinson J."/>
            <person name="Wilson A."/>
            <person name="Yadav S."/>
            <person name="Young G."/>
            <person name="Yu Q."/>
            <person name="Zembek L."/>
            <person name="Zhong D."/>
            <person name="Zimmer A."/>
            <person name="Zwirko Z."/>
            <person name="Jaffe D.B."/>
            <person name="Alvarez P."/>
            <person name="Brockman W."/>
            <person name="Butler J."/>
            <person name="Chin C."/>
            <person name="Gnerre S."/>
            <person name="Grabherr M."/>
            <person name="Kleber M."/>
            <person name="Mauceli E."/>
            <person name="MacCallum I."/>
        </authorList>
    </citation>
    <scope>NUCLEOTIDE SEQUENCE [LARGE SCALE GENOMIC DNA]</scope>
    <source>
        <strain evidence="3">Tucson 15010-1051.87</strain>
    </source>
</reference>
<name>A0A0Q9WSB2_DROVI</name>
<feature type="region of interest" description="Disordered" evidence="1">
    <location>
        <begin position="250"/>
        <end position="284"/>
    </location>
</feature>
<feature type="region of interest" description="Disordered" evidence="1">
    <location>
        <begin position="384"/>
        <end position="403"/>
    </location>
</feature>
<protein>
    <submittedName>
        <fullName evidence="2">Uncharacterized protein, isoform D</fullName>
    </submittedName>
</protein>
<keyword evidence="3" id="KW-1185">Reference proteome</keyword>
<organism evidence="2 3">
    <name type="scientific">Drosophila virilis</name>
    <name type="common">Fruit fly</name>
    <dbReference type="NCBI Taxonomy" id="7244"/>
    <lineage>
        <taxon>Eukaryota</taxon>
        <taxon>Metazoa</taxon>
        <taxon>Ecdysozoa</taxon>
        <taxon>Arthropoda</taxon>
        <taxon>Hexapoda</taxon>
        <taxon>Insecta</taxon>
        <taxon>Pterygota</taxon>
        <taxon>Neoptera</taxon>
        <taxon>Endopterygota</taxon>
        <taxon>Diptera</taxon>
        <taxon>Brachycera</taxon>
        <taxon>Muscomorpha</taxon>
        <taxon>Ephydroidea</taxon>
        <taxon>Drosophilidae</taxon>
        <taxon>Drosophila</taxon>
    </lineage>
</organism>